<evidence type="ECO:0000313" key="2">
    <source>
        <dbReference type="Proteomes" id="UP000093391"/>
    </source>
</evidence>
<organism evidence="1 2">
    <name type="scientific">Acinetobacter larvae</name>
    <dbReference type="NCBI Taxonomy" id="1789224"/>
    <lineage>
        <taxon>Bacteria</taxon>
        <taxon>Pseudomonadati</taxon>
        <taxon>Pseudomonadota</taxon>
        <taxon>Gammaproteobacteria</taxon>
        <taxon>Moraxellales</taxon>
        <taxon>Moraxellaceae</taxon>
        <taxon>Acinetobacter</taxon>
    </lineage>
</organism>
<evidence type="ECO:0000313" key="1">
    <source>
        <dbReference type="EMBL" id="APD77613.1"/>
    </source>
</evidence>
<name>A0A1J0RI51_9GAMM</name>
<proteinExistence type="predicted"/>
<reference evidence="1 2" key="1">
    <citation type="submission" date="2016-08" db="EMBL/GenBank/DDBJ databases">
        <authorList>
            <person name="Seilhamer J.J."/>
        </authorList>
    </citation>
    <scope>NUCLEOTIDE SEQUENCE [LARGE SCALE GENOMIC DNA]</scope>
    <source>
        <strain evidence="1 2">BRTC-1</strain>
    </source>
</reference>
<protein>
    <submittedName>
        <fullName evidence="1">Uncharacterized protein</fullName>
    </submittedName>
</protein>
<keyword evidence="2" id="KW-1185">Reference proteome</keyword>
<dbReference type="EMBL" id="CP016895">
    <property type="protein sequence ID" value="APD77613.1"/>
    <property type="molecule type" value="Genomic_DNA"/>
</dbReference>
<sequence length="65" mass="7007">MSSALSKQAHWSVLWQFTIKALATKPQAHALNRTVQAKNNPKKIGLLGMGVADLSTYLSISAISL</sequence>
<dbReference type="AlphaFoldDB" id="A0A1J0RI51"/>
<dbReference type="Proteomes" id="UP000093391">
    <property type="component" value="Chromosome"/>
</dbReference>
<gene>
    <name evidence="1" type="ORF">BFG52_16530</name>
</gene>
<dbReference type="KEGG" id="ala:BFG52_16530"/>
<accession>A0A1J0RI51</accession>